<comment type="similarity">
    <text evidence="1">Belongs to the glycosyltransferase 2 family. WaaE/KdtX subfamily.</text>
</comment>
<accession>A0A0R2SCL8</accession>
<dbReference type="InterPro" id="IPR029044">
    <property type="entry name" value="Nucleotide-diphossugar_trans"/>
</dbReference>
<evidence type="ECO:0000256" key="2">
    <source>
        <dbReference type="SAM" id="Phobius"/>
    </source>
</evidence>
<evidence type="ECO:0000259" key="3">
    <source>
        <dbReference type="Pfam" id="PF00535"/>
    </source>
</evidence>
<dbReference type="InterPro" id="IPR001173">
    <property type="entry name" value="Glyco_trans_2-like"/>
</dbReference>
<keyword evidence="2" id="KW-0812">Transmembrane</keyword>
<proteinExistence type="inferred from homology"/>
<protein>
    <recommendedName>
        <fullName evidence="3">Glycosyltransferase 2-like domain-containing protein</fullName>
    </recommendedName>
</protein>
<dbReference type="Proteomes" id="UP000051934">
    <property type="component" value="Unassembled WGS sequence"/>
</dbReference>
<keyword evidence="2" id="KW-1133">Transmembrane helix</keyword>
<organism evidence="4 5">
    <name type="scientific">OM182 bacterium BACL3 MAG-120507-bin80</name>
    <dbReference type="NCBI Taxonomy" id="1655577"/>
    <lineage>
        <taxon>Bacteria</taxon>
        <taxon>Pseudomonadati</taxon>
        <taxon>Pseudomonadota</taxon>
        <taxon>Gammaproteobacteria</taxon>
        <taxon>OMG group</taxon>
        <taxon>OM182 clade</taxon>
    </lineage>
</organism>
<dbReference type="PANTHER" id="PTHR43630">
    <property type="entry name" value="POLY-BETA-1,6-N-ACETYL-D-GLUCOSAMINE SYNTHASE"/>
    <property type="match status" value="1"/>
</dbReference>
<reference evidence="4 5" key="1">
    <citation type="submission" date="2015-10" db="EMBL/GenBank/DDBJ databases">
        <title>Metagenome-Assembled Genomes uncover a global brackish microbiome.</title>
        <authorList>
            <person name="Hugerth L.W."/>
            <person name="Larsson J."/>
            <person name="Alneberg J."/>
            <person name="Lindh M.V."/>
            <person name="Legrand C."/>
            <person name="Pinhassi J."/>
            <person name="Andersson A.F."/>
        </authorList>
    </citation>
    <scope>NUCLEOTIDE SEQUENCE [LARGE SCALE GENOMIC DNA]</scope>
    <source>
        <strain evidence="4">BACL4 MAG-120507-bin80</strain>
    </source>
</reference>
<name>A0A0R2SCL8_9GAMM</name>
<feature type="transmembrane region" description="Helical" evidence="2">
    <location>
        <begin position="197"/>
        <end position="216"/>
    </location>
</feature>
<keyword evidence="2" id="KW-0472">Membrane</keyword>
<evidence type="ECO:0000256" key="1">
    <source>
        <dbReference type="ARBA" id="ARBA00038494"/>
    </source>
</evidence>
<dbReference type="Pfam" id="PF00535">
    <property type="entry name" value="Glycos_transf_2"/>
    <property type="match status" value="1"/>
</dbReference>
<feature type="domain" description="Glycosyltransferase 2-like" evidence="3">
    <location>
        <begin position="8"/>
        <end position="135"/>
    </location>
</feature>
<evidence type="ECO:0000313" key="4">
    <source>
        <dbReference type="EMBL" id="KRO71051.1"/>
    </source>
</evidence>
<sequence length="255" mass="29089">MSQQIAASVYMITLNEENNVAESLASVADFAEVIIVDSGSTDRTLAIAEGFPNVCVFHNDWPGFSEQKAYAMSLCSQPWVFNLDADELPTEDFLNEVRTLINTGSHDALESNRTLIRWGQQPKNFSKNDRLIRFFRKTCGHYEVRRVHESISITGSVKKTQATILHKENLSLSQRFTKSNRYSELKAEDKFDKNQNASLASIVLMFPITFLQVYLFKGHFLDGLEGFNTSMNAAFYTYMKYAKLRELHQRKSDGL</sequence>
<gene>
    <name evidence="4" type="ORF">ABR69_01320</name>
</gene>
<evidence type="ECO:0000313" key="5">
    <source>
        <dbReference type="Proteomes" id="UP000051934"/>
    </source>
</evidence>
<dbReference type="EMBL" id="LIBB01000249">
    <property type="protein sequence ID" value="KRO71051.1"/>
    <property type="molecule type" value="Genomic_DNA"/>
</dbReference>
<dbReference type="CDD" id="cd02511">
    <property type="entry name" value="Beta4Glucosyltransferase"/>
    <property type="match status" value="1"/>
</dbReference>
<dbReference type="Gene3D" id="3.90.550.10">
    <property type="entry name" value="Spore Coat Polysaccharide Biosynthesis Protein SpsA, Chain A"/>
    <property type="match status" value="1"/>
</dbReference>
<comment type="caution">
    <text evidence="4">The sequence shown here is derived from an EMBL/GenBank/DDBJ whole genome shotgun (WGS) entry which is preliminary data.</text>
</comment>
<dbReference type="PANTHER" id="PTHR43630:SF2">
    <property type="entry name" value="GLYCOSYLTRANSFERASE"/>
    <property type="match status" value="1"/>
</dbReference>
<dbReference type="SUPFAM" id="SSF53448">
    <property type="entry name" value="Nucleotide-diphospho-sugar transferases"/>
    <property type="match status" value="1"/>
</dbReference>
<dbReference type="AlphaFoldDB" id="A0A0R2SCL8"/>